<accession>W7IHU0</accession>
<proteinExistence type="predicted"/>
<dbReference type="STRING" id="909613.UO65_4242"/>
<gene>
    <name evidence="2" type="ORF">UO65_4242</name>
</gene>
<organism evidence="2 3">
    <name type="scientific">Actinokineospora spheciospongiae</name>
    <dbReference type="NCBI Taxonomy" id="909613"/>
    <lineage>
        <taxon>Bacteria</taxon>
        <taxon>Bacillati</taxon>
        <taxon>Actinomycetota</taxon>
        <taxon>Actinomycetes</taxon>
        <taxon>Pseudonocardiales</taxon>
        <taxon>Pseudonocardiaceae</taxon>
        <taxon>Actinokineospora</taxon>
    </lineage>
</organism>
<reference evidence="2 3" key="1">
    <citation type="journal article" date="2014" name="Genome Announc.">
        <title>Draft Genome Sequence of the Antitrypanosomally Active Sponge-Associated Bacterium Actinokineospora sp. Strain EG49.</title>
        <authorList>
            <person name="Harjes J."/>
            <person name="Ryu T."/>
            <person name="Abdelmohsen U.R."/>
            <person name="Moitinho-Silva L."/>
            <person name="Horn H."/>
            <person name="Ravasi T."/>
            <person name="Hentschel U."/>
        </authorList>
    </citation>
    <scope>NUCLEOTIDE SEQUENCE [LARGE SCALE GENOMIC DNA]</scope>
    <source>
        <strain evidence="2 3">EG49</strain>
    </source>
</reference>
<comment type="caution">
    <text evidence="2">The sequence shown here is derived from an EMBL/GenBank/DDBJ whole genome shotgun (WGS) entry which is preliminary data.</text>
</comment>
<feature type="region of interest" description="Disordered" evidence="1">
    <location>
        <begin position="1"/>
        <end position="39"/>
    </location>
</feature>
<keyword evidence="3" id="KW-1185">Reference proteome</keyword>
<evidence type="ECO:0000313" key="2">
    <source>
        <dbReference type="EMBL" id="EWC60475.1"/>
    </source>
</evidence>
<name>W7IHU0_9PSEU</name>
<dbReference type="AlphaFoldDB" id="W7IHU0"/>
<sequence>MRTPARVVDLGRGRSTRWAGTGDLRSNSDTGPAAGSART</sequence>
<dbReference type="EMBL" id="AYXG01000158">
    <property type="protein sequence ID" value="EWC60475.1"/>
    <property type="molecule type" value="Genomic_DNA"/>
</dbReference>
<protein>
    <submittedName>
        <fullName evidence="2">Uncharacterized protein</fullName>
    </submittedName>
</protein>
<evidence type="ECO:0000256" key="1">
    <source>
        <dbReference type="SAM" id="MobiDB-lite"/>
    </source>
</evidence>
<dbReference type="Proteomes" id="UP000019277">
    <property type="component" value="Unassembled WGS sequence"/>
</dbReference>
<evidence type="ECO:0000313" key="3">
    <source>
        <dbReference type="Proteomes" id="UP000019277"/>
    </source>
</evidence>